<evidence type="ECO:0000313" key="3">
    <source>
        <dbReference type="Proteomes" id="UP000504610"/>
    </source>
</evidence>
<gene>
    <name evidence="4" type="primary">LOC108826449</name>
</gene>
<dbReference type="KEGG" id="rsz:108826449"/>
<name>A0A6J0L633_RAPSA</name>
<dbReference type="GeneID" id="108826449"/>
<keyword evidence="2" id="KW-0812">Transmembrane</keyword>
<accession>A0A6J0L633</accession>
<dbReference type="AlphaFoldDB" id="A0A6J0L633"/>
<reference evidence="4" key="1">
    <citation type="submission" date="2025-08" db="UniProtKB">
        <authorList>
            <consortium name="RefSeq"/>
        </authorList>
    </citation>
    <scope>IDENTIFICATION</scope>
    <source>
        <tissue evidence="4">Leaf</tissue>
    </source>
</reference>
<sequence>MYTLVLKKYISPMHPLSKQDHLHKRRHYVQAKKREKKIHKTLYSILKTILNMPETSHRLKPLVVAIFIAIAFPMMINALDSPAARKLDEEPIKCTPCLQKPPPPPSPPPPSPSCPPPPRPPSPPKKSYCPPPPSTYIYMTGPPGELYPVDQQFGEAAAMSLGVVKISGLIAFGVMGFLMIMM</sequence>
<keyword evidence="3" id="KW-1185">Reference proteome</keyword>
<feature type="transmembrane region" description="Helical" evidence="2">
    <location>
        <begin position="156"/>
        <end position="180"/>
    </location>
</feature>
<feature type="region of interest" description="Disordered" evidence="1">
    <location>
        <begin position="90"/>
        <end position="127"/>
    </location>
</feature>
<dbReference type="RefSeq" id="XP_018455333.1">
    <property type="nucleotide sequence ID" value="XM_018599831.2"/>
</dbReference>
<protein>
    <submittedName>
        <fullName evidence="4">Leucine-rich repeat extensin-like protein 1</fullName>
    </submittedName>
</protein>
<evidence type="ECO:0000256" key="1">
    <source>
        <dbReference type="SAM" id="MobiDB-lite"/>
    </source>
</evidence>
<dbReference type="OrthoDB" id="1728036at2759"/>
<dbReference type="Proteomes" id="UP000504610">
    <property type="component" value="Unplaced"/>
</dbReference>
<evidence type="ECO:0000313" key="4">
    <source>
        <dbReference type="RefSeq" id="XP_018455333.1"/>
    </source>
</evidence>
<feature type="transmembrane region" description="Helical" evidence="2">
    <location>
        <begin position="62"/>
        <end position="79"/>
    </location>
</feature>
<proteinExistence type="predicted"/>
<organism evidence="3 4">
    <name type="scientific">Raphanus sativus</name>
    <name type="common">Radish</name>
    <name type="synonym">Raphanus raphanistrum var. sativus</name>
    <dbReference type="NCBI Taxonomy" id="3726"/>
    <lineage>
        <taxon>Eukaryota</taxon>
        <taxon>Viridiplantae</taxon>
        <taxon>Streptophyta</taxon>
        <taxon>Embryophyta</taxon>
        <taxon>Tracheophyta</taxon>
        <taxon>Spermatophyta</taxon>
        <taxon>Magnoliopsida</taxon>
        <taxon>eudicotyledons</taxon>
        <taxon>Gunneridae</taxon>
        <taxon>Pentapetalae</taxon>
        <taxon>rosids</taxon>
        <taxon>malvids</taxon>
        <taxon>Brassicales</taxon>
        <taxon>Brassicaceae</taxon>
        <taxon>Brassiceae</taxon>
        <taxon>Raphanus</taxon>
    </lineage>
</organism>
<dbReference type="PANTHER" id="PTHR35094">
    <property type="entry name" value="LEUCINE-RICH REPEAT EXTENSIN-LIKE PROTEIN 2"/>
    <property type="match status" value="1"/>
</dbReference>
<evidence type="ECO:0000256" key="2">
    <source>
        <dbReference type="SAM" id="Phobius"/>
    </source>
</evidence>
<keyword evidence="2" id="KW-0472">Membrane</keyword>
<feature type="compositionally biased region" description="Pro residues" evidence="1">
    <location>
        <begin position="99"/>
        <end position="127"/>
    </location>
</feature>
<dbReference type="PANTHER" id="PTHR35094:SF8">
    <property type="entry name" value="GENOME ASSEMBLY, CHROMOSOME: A07"/>
    <property type="match status" value="1"/>
</dbReference>
<keyword evidence="2" id="KW-1133">Transmembrane helix</keyword>